<protein>
    <submittedName>
        <fullName evidence="2">Uncharacterized protein</fullName>
    </submittedName>
</protein>
<dbReference type="Proteomes" id="UP000828390">
    <property type="component" value="Unassembled WGS sequence"/>
</dbReference>
<feature type="compositionally biased region" description="Basic and acidic residues" evidence="1">
    <location>
        <begin position="58"/>
        <end position="69"/>
    </location>
</feature>
<organism evidence="2 3">
    <name type="scientific">Dreissena polymorpha</name>
    <name type="common">Zebra mussel</name>
    <name type="synonym">Mytilus polymorpha</name>
    <dbReference type="NCBI Taxonomy" id="45954"/>
    <lineage>
        <taxon>Eukaryota</taxon>
        <taxon>Metazoa</taxon>
        <taxon>Spiralia</taxon>
        <taxon>Lophotrochozoa</taxon>
        <taxon>Mollusca</taxon>
        <taxon>Bivalvia</taxon>
        <taxon>Autobranchia</taxon>
        <taxon>Heteroconchia</taxon>
        <taxon>Euheterodonta</taxon>
        <taxon>Imparidentia</taxon>
        <taxon>Neoheterodontei</taxon>
        <taxon>Myida</taxon>
        <taxon>Dreissenoidea</taxon>
        <taxon>Dreissenidae</taxon>
        <taxon>Dreissena</taxon>
    </lineage>
</organism>
<reference evidence="2" key="2">
    <citation type="submission" date="2020-11" db="EMBL/GenBank/DDBJ databases">
        <authorList>
            <person name="McCartney M.A."/>
            <person name="Auch B."/>
            <person name="Kono T."/>
            <person name="Mallez S."/>
            <person name="Becker A."/>
            <person name="Gohl D.M."/>
            <person name="Silverstein K.A.T."/>
            <person name="Koren S."/>
            <person name="Bechman K.B."/>
            <person name="Herman A."/>
            <person name="Abrahante J.E."/>
            <person name="Garbe J."/>
        </authorList>
    </citation>
    <scope>NUCLEOTIDE SEQUENCE</scope>
    <source>
        <strain evidence="2">Duluth1</strain>
        <tissue evidence="2">Whole animal</tissue>
    </source>
</reference>
<accession>A0A9D4G8L6</accession>
<feature type="region of interest" description="Disordered" evidence="1">
    <location>
        <begin position="38"/>
        <end position="69"/>
    </location>
</feature>
<evidence type="ECO:0000313" key="2">
    <source>
        <dbReference type="EMBL" id="KAH3810748.1"/>
    </source>
</evidence>
<dbReference type="EMBL" id="JAIWYP010000006">
    <property type="protein sequence ID" value="KAH3810748.1"/>
    <property type="molecule type" value="Genomic_DNA"/>
</dbReference>
<keyword evidence="3" id="KW-1185">Reference proteome</keyword>
<dbReference type="AlphaFoldDB" id="A0A9D4G8L6"/>
<reference evidence="2" key="1">
    <citation type="journal article" date="2019" name="bioRxiv">
        <title>The Genome of the Zebra Mussel, Dreissena polymorpha: A Resource for Invasive Species Research.</title>
        <authorList>
            <person name="McCartney M.A."/>
            <person name="Auch B."/>
            <person name="Kono T."/>
            <person name="Mallez S."/>
            <person name="Zhang Y."/>
            <person name="Obille A."/>
            <person name="Becker A."/>
            <person name="Abrahante J.E."/>
            <person name="Garbe J."/>
            <person name="Badalamenti J.P."/>
            <person name="Herman A."/>
            <person name="Mangelson H."/>
            <person name="Liachko I."/>
            <person name="Sullivan S."/>
            <person name="Sone E.D."/>
            <person name="Koren S."/>
            <person name="Silverstein K.A.T."/>
            <person name="Beckman K.B."/>
            <person name="Gohl D.M."/>
        </authorList>
    </citation>
    <scope>NUCLEOTIDE SEQUENCE</scope>
    <source>
        <strain evidence="2">Duluth1</strain>
        <tissue evidence="2">Whole animal</tissue>
    </source>
</reference>
<evidence type="ECO:0000256" key="1">
    <source>
        <dbReference type="SAM" id="MobiDB-lite"/>
    </source>
</evidence>
<sequence length="84" mass="10356">MIMPKAITGAKYREWLAEKEAKKQLDITGKRKCQEERLHKKQRRVEELKEKKRKLERKQREREQAKKRIKELKIKKSQETDRIL</sequence>
<evidence type="ECO:0000313" key="3">
    <source>
        <dbReference type="Proteomes" id="UP000828390"/>
    </source>
</evidence>
<gene>
    <name evidence="2" type="ORF">DPMN_139145</name>
</gene>
<proteinExistence type="predicted"/>
<feature type="compositionally biased region" description="Basic and acidic residues" evidence="1">
    <location>
        <begin position="38"/>
        <end position="50"/>
    </location>
</feature>
<name>A0A9D4G8L6_DREPO</name>
<comment type="caution">
    <text evidence="2">The sequence shown here is derived from an EMBL/GenBank/DDBJ whole genome shotgun (WGS) entry which is preliminary data.</text>
</comment>